<dbReference type="InterPro" id="IPR050678">
    <property type="entry name" value="DNA_Partitioning_ATPase"/>
</dbReference>
<gene>
    <name evidence="2" type="ORF">H8Z77_09555</name>
</gene>
<dbReference type="Pfam" id="PF13614">
    <property type="entry name" value="AAA_31"/>
    <property type="match status" value="1"/>
</dbReference>
<dbReference type="CDD" id="cd02042">
    <property type="entry name" value="ParAB_family"/>
    <property type="match status" value="1"/>
</dbReference>
<evidence type="ECO:0000259" key="1">
    <source>
        <dbReference type="Pfam" id="PF13614"/>
    </source>
</evidence>
<sequence>MGKIIAIVNQKGGVGKTTTTVNLAASMGCRNKKVLLIDIDPQGNATSGCGINKKDNDLTSYDLLLGEIPAEQIIQHTKFKNLDIIPAGMELAGAEIEMVNLEERTFLLKKSLATIKPNYDFILFDCPPSLGLITLNALTACDTLLVPIQCEYYALEGLSQLLGTVRQVKKMYNPLIDIEGVLLTMFDGRLNLTMQVVAEIKKFFPKKVYKTVIPRTVRLSEAPSFGEPAVYYDKNSKGAKAYDELAKEIIKINKKRKES</sequence>
<dbReference type="PIRSF" id="PIRSF009320">
    <property type="entry name" value="Nuc_binding_HP_1000"/>
    <property type="match status" value="1"/>
</dbReference>
<dbReference type="InterPro" id="IPR027417">
    <property type="entry name" value="P-loop_NTPase"/>
</dbReference>
<dbReference type="PANTHER" id="PTHR13696">
    <property type="entry name" value="P-LOOP CONTAINING NUCLEOSIDE TRIPHOSPHATE HYDROLASE"/>
    <property type="match status" value="1"/>
</dbReference>
<reference evidence="2 3" key="1">
    <citation type="submission" date="2020-08" db="EMBL/GenBank/DDBJ databases">
        <title>Genome public.</title>
        <authorList>
            <person name="Liu C."/>
            <person name="Sun Q."/>
        </authorList>
    </citation>
    <scope>NUCLEOTIDE SEQUENCE [LARGE SCALE GENOMIC DNA]</scope>
    <source>
        <strain evidence="2 3">NSJ-27</strain>
    </source>
</reference>
<keyword evidence="3" id="KW-1185">Reference proteome</keyword>
<organism evidence="2 3">
    <name type="scientific">Clostridium facile</name>
    <dbReference type="NCBI Taxonomy" id="2763035"/>
    <lineage>
        <taxon>Bacteria</taxon>
        <taxon>Bacillati</taxon>
        <taxon>Bacillota</taxon>
        <taxon>Clostridia</taxon>
        <taxon>Eubacteriales</taxon>
        <taxon>Clostridiaceae</taxon>
        <taxon>Clostridium</taxon>
    </lineage>
</organism>
<dbReference type="RefSeq" id="WP_069987819.1">
    <property type="nucleotide sequence ID" value="NZ_JACOQK010000001.1"/>
</dbReference>
<dbReference type="SUPFAM" id="SSF52540">
    <property type="entry name" value="P-loop containing nucleoside triphosphate hydrolases"/>
    <property type="match status" value="1"/>
</dbReference>
<protein>
    <submittedName>
        <fullName evidence="2">ParA family protein</fullName>
    </submittedName>
</protein>
<proteinExistence type="predicted"/>
<evidence type="ECO:0000313" key="2">
    <source>
        <dbReference type="EMBL" id="MBC5788258.1"/>
    </source>
</evidence>
<accession>A0ABR7ISZ5</accession>
<dbReference type="InterPro" id="IPR025669">
    <property type="entry name" value="AAA_dom"/>
</dbReference>
<dbReference type="PANTHER" id="PTHR13696:SF52">
    <property type="entry name" value="PARA FAMILY PROTEIN CT_582"/>
    <property type="match status" value="1"/>
</dbReference>
<name>A0ABR7ISZ5_9CLOT</name>
<evidence type="ECO:0000313" key="3">
    <source>
        <dbReference type="Proteomes" id="UP000649151"/>
    </source>
</evidence>
<feature type="domain" description="AAA" evidence="1">
    <location>
        <begin position="3"/>
        <end position="178"/>
    </location>
</feature>
<dbReference type="Gene3D" id="3.40.50.300">
    <property type="entry name" value="P-loop containing nucleotide triphosphate hydrolases"/>
    <property type="match status" value="1"/>
</dbReference>
<dbReference type="EMBL" id="JACOQK010000001">
    <property type="protein sequence ID" value="MBC5788258.1"/>
    <property type="molecule type" value="Genomic_DNA"/>
</dbReference>
<dbReference type="Proteomes" id="UP000649151">
    <property type="component" value="Unassembled WGS sequence"/>
</dbReference>
<dbReference type="PROSITE" id="PS51257">
    <property type="entry name" value="PROKAR_LIPOPROTEIN"/>
    <property type="match status" value="1"/>
</dbReference>
<comment type="caution">
    <text evidence="2">The sequence shown here is derived from an EMBL/GenBank/DDBJ whole genome shotgun (WGS) entry which is preliminary data.</text>
</comment>